<keyword evidence="1" id="KW-1133">Transmembrane helix</keyword>
<organism evidence="2 3">
    <name type="scientific">Rubritalea squalenifaciens DSM 18772</name>
    <dbReference type="NCBI Taxonomy" id="1123071"/>
    <lineage>
        <taxon>Bacteria</taxon>
        <taxon>Pseudomonadati</taxon>
        <taxon>Verrucomicrobiota</taxon>
        <taxon>Verrucomicrobiia</taxon>
        <taxon>Verrucomicrobiales</taxon>
        <taxon>Rubritaleaceae</taxon>
        <taxon>Rubritalea</taxon>
    </lineage>
</organism>
<evidence type="ECO:0008006" key="4">
    <source>
        <dbReference type="Google" id="ProtNLM"/>
    </source>
</evidence>
<dbReference type="EMBL" id="FQYR01000002">
    <property type="protein sequence ID" value="SHI81915.1"/>
    <property type="molecule type" value="Genomic_DNA"/>
</dbReference>
<evidence type="ECO:0000313" key="3">
    <source>
        <dbReference type="Proteomes" id="UP000184510"/>
    </source>
</evidence>
<keyword evidence="1" id="KW-0472">Membrane</keyword>
<protein>
    <recommendedName>
        <fullName evidence="4">Verru_Chthon cassette protein A</fullName>
    </recommendedName>
</protein>
<dbReference type="Proteomes" id="UP000184510">
    <property type="component" value="Unassembled WGS sequence"/>
</dbReference>
<sequence length="1211" mass="133362">MYFMKTRNSQTCYRTDRVCRRGFALVSTITVMVLLVTIGLGVVALSTRESKISSLSSAEVTARSNARMALMMALGRLQEWAGPDQRVTARADIREDAHADKKYWTGFWDTRQWGPDPNNSNHKKILLGYGASGAPVGDTGDSISDELTGDLVTLVGEGSVLNPQQQVSVNEIPILNNNQVEGSYGWWIGDEGVKASYYAPELGDDSWNKAGVLGTAAKTGVTALSIDGYEQTESKDLEKSSLTRSSIALPFSEPDLPKQYYHDLTTTSVSLLTDVRTGGVQSDLSTAFELPREEFNSIAEFHAAGEQNNTNFYDELGTVYNDPRFYHSSSSPELGYVCEIPYDKGFVRGASWDLLRNHYRFYKRELERDPWSRAMSGVDDENFAARGSYPHSYSGNKGGANDKGGDDFGYHISEGHLYSKASFGTYGNYRPLSKPRGGIASANQNGLTIARSPKLTPVVVRLSIAIGMVKRPLANSQDWSLALSFDPYLTVMNPYNVPISFESIGIWCTKFNPLQVEIEYTDQGGARRRVNADKYFSGNYYSFGTFNMIMDPAAGPFTLKPGETRVLSPEKLDTGKQVSYSYISTMRGGFSYSEDSGFYMANNTSVRPKTGTSVKVKLKGRRSNWGATDRYVVYLYHPKGHNGSARNLFTHVPPRNMFGDEDILDQPIIANIGASANDGKTQPNFLVERAVGTSQIPQPGDSGLYLGVLDLKMKTTKEDFPSLTVNPRGGAYDTRDWDGGDRTNPQWAYDLTAVDDLSQLQLVAGPDGQSFWGEGRTVADGSESTVLYEVPELPMTSLAQFQHVNTGVTGSSGSLQIGNSFPHPGLADLASISGERSTVSGSYSSVRSQVLSDMAWASNDRLWDRYFLSGINWGAARAARLDAKQEYVSHDAAIQALLEGDRSRSWPLQNPRMDLFSRDLTKEQQNELKEYDKIAKYLAIFGGFNVNSTSVSAWKALFSSMRDAEVTYVKNGAKVSRKVQGGFSRFTVPSSDPGEVFGALRELSENEIEALAEAMVKQVKLRGPFMGLGEFVNRSITDENRDGTDLGAVGALQAAIESVGLNDSLTQKPVTQNIENVSYSVDGKTRDISNYAGASGYLTQADVLSAVGGVLRARSDTFVIRAYGSAKDKNGKVLAEAWCEAVVQRTPEWCEPTDEKAYQQRSSYPQQITDEDKENFVMQQFEANDKLSPINEKLGRKFKIKSFKWLNSDEV</sequence>
<evidence type="ECO:0000256" key="1">
    <source>
        <dbReference type="SAM" id="Phobius"/>
    </source>
</evidence>
<keyword evidence="1" id="KW-0812">Transmembrane</keyword>
<dbReference type="InParanoid" id="A0A1M6E8Y8"/>
<evidence type="ECO:0000313" key="2">
    <source>
        <dbReference type="EMBL" id="SHI81915.1"/>
    </source>
</evidence>
<dbReference type="AlphaFoldDB" id="A0A1M6E8Y8"/>
<proteinExistence type="predicted"/>
<accession>A0A1M6E8Y8</accession>
<gene>
    <name evidence="2" type="ORF">SAMN02745181_0968</name>
</gene>
<feature type="transmembrane region" description="Helical" evidence="1">
    <location>
        <begin position="21"/>
        <end position="45"/>
    </location>
</feature>
<reference evidence="2 3" key="1">
    <citation type="submission" date="2016-11" db="EMBL/GenBank/DDBJ databases">
        <authorList>
            <person name="Jaros S."/>
            <person name="Januszkiewicz K."/>
            <person name="Wedrychowicz H."/>
        </authorList>
    </citation>
    <scope>NUCLEOTIDE SEQUENCE [LARGE SCALE GENOMIC DNA]</scope>
    <source>
        <strain evidence="2 3">DSM 18772</strain>
    </source>
</reference>
<dbReference type="STRING" id="1123071.SAMN02745181_0968"/>
<name>A0A1M6E8Y8_9BACT</name>
<keyword evidence="3" id="KW-1185">Reference proteome</keyword>